<name>A0A4U5LPW4_STECR</name>
<dbReference type="PANTHER" id="PTHR15741:SF25">
    <property type="entry name" value="MAX-LIKE PROTEIN X"/>
    <property type="match status" value="1"/>
</dbReference>
<evidence type="ECO:0000313" key="8">
    <source>
        <dbReference type="EMBL" id="TKR57973.1"/>
    </source>
</evidence>
<reference evidence="8 9" key="1">
    <citation type="journal article" date="2015" name="Genome Biol.">
        <title>Comparative genomics of Steinernema reveals deeply conserved gene regulatory networks.</title>
        <authorList>
            <person name="Dillman A.R."/>
            <person name="Macchietto M."/>
            <person name="Porter C.F."/>
            <person name="Rogers A."/>
            <person name="Williams B."/>
            <person name="Antoshechkin I."/>
            <person name="Lee M.M."/>
            <person name="Goodwin Z."/>
            <person name="Lu X."/>
            <person name="Lewis E.E."/>
            <person name="Goodrich-Blair H."/>
            <person name="Stock S.P."/>
            <person name="Adams B.J."/>
            <person name="Sternberg P.W."/>
            <person name="Mortazavi A."/>
        </authorList>
    </citation>
    <scope>NUCLEOTIDE SEQUENCE [LARGE SCALE GENOMIC DNA]</scope>
    <source>
        <strain evidence="8 9">ALL</strain>
    </source>
</reference>
<dbReference type="InterPro" id="IPR036638">
    <property type="entry name" value="HLH_DNA-bd_sf"/>
</dbReference>
<keyword evidence="9" id="KW-1185">Reference proteome</keyword>
<feature type="compositionally biased region" description="Basic and acidic residues" evidence="6">
    <location>
        <begin position="31"/>
        <end position="42"/>
    </location>
</feature>
<keyword evidence="2" id="KW-0805">Transcription regulation</keyword>
<dbReference type="Pfam" id="PF00010">
    <property type="entry name" value="HLH"/>
    <property type="match status" value="1"/>
</dbReference>
<protein>
    <recommendedName>
        <fullName evidence="7">BHLH domain-containing protein</fullName>
    </recommendedName>
</protein>
<dbReference type="InterPro" id="IPR011598">
    <property type="entry name" value="bHLH_dom"/>
</dbReference>
<proteinExistence type="predicted"/>
<dbReference type="GO" id="GO:0000981">
    <property type="term" value="F:DNA-binding transcription factor activity, RNA polymerase II-specific"/>
    <property type="evidence" value="ECO:0007669"/>
    <property type="project" value="TreeGrafter"/>
</dbReference>
<evidence type="ECO:0000256" key="5">
    <source>
        <dbReference type="ARBA" id="ARBA00023242"/>
    </source>
</evidence>
<reference evidence="8 9" key="2">
    <citation type="journal article" date="2019" name="G3 (Bethesda)">
        <title>Hybrid Assembly of the Genome of the Entomopathogenic Nematode Steinernema carpocapsae Identifies the X-Chromosome.</title>
        <authorList>
            <person name="Serra L."/>
            <person name="Macchietto M."/>
            <person name="Macias-Munoz A."/>
            <person name="McGill C.J."/>
            <person name="Rodriguez I.M."/>
            <person name="Rodriguez B."/>
            <person name="Murad R."/>
            <person name="Mortazavi A."/>
        </authorList>
    </citation>
    <scope>NUCLEOTIDE SEQUENCE [LARGE SCALE GENOMIC DNA]</scope>
    <source>
        <strain evidence="8 9">ALL</strain>
    </source>
</reference>
<comment type="caution">
    <text evidence="8">The sequence shown here is derived from an EMBL/GenBank/DDBJ whole genome shotgun (WGS) entry which is preliminary data.</text>
</comment>
<feature type="compositionally biased region" description="Polar residues" evidence="6">
    <location>
        <begin position="17"/>
        <end position="27"/>
    </location>
</feature>
<evidence type="ECO:0000256" key="2">
    <source>
        <dbReference type="ARBA" id="ARBA00023015"/>
    </source>
</evidence>
<dbReference type="InterPro" id="IPR052207">
    <property type="entry name" value="Max-like/E-box_TFs"/>
</dbReference>
<evidence type="ECO:0000313" key="9">
    <source>
        <dbReference type="Proteomes" id="UP000298663"/>
    </source>
</evidence>
<evidence type="ECO:0000256" key="3">
    <source>
        <dbReference type="ARBA" id="ARBA00023125"/>
    </source>
</evidence>
<dbReference type="STRING" id="34508.A0A4U5LPW4"/>
<dbReference type="EMBL" id="AZBU02000014">
    <property type="protein sequence ID" value="TKR57973.1"/>
    <property type="molecule type" value="Genomic_DNA"/>
</dbReference>
<accession>A0A4U5LPW4</accession>
<gene>
    <name evidence="8" type="ORF">L596_030606</name>
</gene>
<dbReference type="OrthoDB" id="5778525at2759"/>
<feature type="region of interest" description="Disordered" evidence="6">
    <location>
        <begin position="1"/>
        <end position="42"/>
    </location>
</feature>
<keyword evidence="4" id="KW-0804">Transcription</keyword>
<keyword evidence="3" id="KW-0238">DNA-binding</keyword>
<organism evidence="8 9">
    <name type="scientific">Steinernema carpocapsae</name>
    <name type="common">Entomopathogenic nematode</name>
    <dbReference type="NCBI Taxonomy" id="34508"/>
    <lineage>
        <taxon>Eukaryota</taxon>
        <taxon>Metazoa</taxon>
        <taxon>Ecdysozoa</taxon>
        <taxon>Nematoda</taxon>
        <taxon>Chromadorea</taxon>
        <taxon>Rhabditida</taxon>
        <taxon>Tylenchina</taxon>
        <taxon>Panagrolaimomorpha</taxon>
        <taxon>Strongyloidoidea</taxon>
        <taxon>Steinernematidae</taxon>
        <taxon>Steinernema</taxon>
    </lineage>
</organism>
<comment type="subcellular location">
    <subcellularLocation>
        <location evidence="1">Nucleus</location>
    </subcellularLocation>
</comment>
<sequence length="196" mass="21867">MDLQQMEGPGSVDPESSPGSAGSQKPQTAEWAERRKQTHLRCEKQRREAINNGYGELKELLPENMVPAGCKQTNASILFRTCDYLKQLEENNQSNEDKLKKKRAKLEGLQMIARQYESMLGDATSSASSPLSLQCQMLRALMETCFQTFANDIDVTDYETLTRTLITWANELDVNALPKVMADAAAASASSNQTRR</sequence>
<dbReference type="GO" id="GO:0046983">
    <property type="term" value="F:protein dimerization activity"/>
    <property type="evidence" value="ECO:0007669"/>
    <property type="project" value="InterPro"/>
</dbReference>
<dbReference type="Gene3D" id="4.10.280.10">
    <property type="entry name" value="Helix-loop-helix DNA-binding domain"/>
    <property type="match status" value="1"/>
</dbReference>
<feature type="domain" description="BHLH" evidence="7">
    <location>
        <begin position="34"/>
        <end position="88"/>
    </location>
</feature>
<dbReference type="SUPFAM" id="SSF47459">
    <property type="entry name" value="HLH, helix-loop-helix DNA-binding domain"/>
    <property type="match status" value="1"/>
</dbReference>
<dbReference type="GO" id="GO:0005634">
    <property type="term" value="C:nucleus"/>
    <property type="evidence" value="ECO:0007669"/>
    <property type="project" value="UniProtKB-SubCell"/>
</dbReference>
<evidence type="ECO:0000259" key="7">
    <source>
        <dbReference type="PROSITE" id="PS50888"/>
    </source>
</evidence>
<evidence type="ECO:0000256" key="4">
    <source>
        <dbReference type="ARBA" id="ARBA00023163"/>
    </source>
</evidence>
<dbReference type="PROSITE" id="PS50888">
    <property type="entry name" value="BHLH"/>
    <property type="match status" value="1"/>
</dbReference>
<dbReference type="Proteomes" id="UP000298663">
    <property type="component" value="Unassembled WGS sequence"/>
</dbReference>
<evidence type="ECO:0000256" key="6">
    <source>
        <dbReference type="SAM" id="MobiDB-lite"/>
    </source>
</evidence>
<dbReference type="GO" id="GO:0000978">
    <property type="term" value="F:RNA polymerase II cis-regulatory region sequence-specific DNA binding"/>
    <property type="evidence" value="ECO:0007669"/>
    <property type="project" value="TreeGrafter"/>
</dbReference>
<dbReference type="SMART" id="SM00353">
    <property type="entry name" value="HLH"/>
    <property type="match status" value="1"/>
</dbReference>
<evidence type="ECO:0000256" key="1">
    <source>
        <dbReference type="ARBA" id="ARBA00004123"/>
    </source>
</evidence>
<keyword evidence="5" id="KW-0539">Nucleus</keyword>
<dbReference type="AlphaFoldDB" id="A0A4U5LPW4"/>
<dbReference type="PANTHER" id="PTHR15741">
    <property type="entry name" value="BASIC HELIX-LOOP-HELIX ZIP TRANSCRIPTION FACTOR"/>
    <property type="match status" value="1"/>
</dbReference>